<dbReference type="InterPro" id="IPR002636">
    <property type="entry name" value="DUF29"/>
</dbReference>
<sequence length="136" mass="16571">MGSSQRSHLESRLELVMEHLLYIAFLKRDPERDGQGWERTVKEDRRQIPRLLKKNPSLRHKWDEIIAETYEGARSRVIDKSEEMWEQKKLKQRLVEEDLPQSCPWDIHELLKQGLNFTREQLEERMQRMERPGFRM</sequence>
<dbReference type="AlphaFoldDB" id="A0A5E6MEG0"/>
<name>A0A5E6MEG0_9BACT</name>
<protein>
    <submittedName>
        <fullName evidence="1">Uncharacterized protein</fullName>
    </submittedName>
</protein>
<keyword evidence="2" id="KW-1185">Reference proteome</keyword>
<dbReference type="Pfam" id="PF01724">
    <property type="entry name" value="DUF29"/>
    <property type="match status" value="1"/>
</dbReference>
<dbReference type="PANTHER" id="PTHR34235">
    <property type="entry name" value="SLR1203 PROTEIN-RELATED"/>
    <property type="match status" value="1"/>
</dbReference>
<evidence type="ECO:0000313" key="1">
    <source>
        <dbReference type="EMBL" id="VVM07866.1"/>
    </source>
</evidence>
<organism evidence="1 2">
    <name type="scientific">Methylacidimicrobium tartarophylax</name>
    <dbReference type="NCBI Taxonomy" id="1041768"/>
    <lineage>
        <taxon>Bacteria</taxon>
        <taxon>Pseudomonadati</taxon>
        <taxon>Verrucomicrobiota</taxon>
        <taxon>Methylacidimicrobium</taxon>
    </lineage>
</organism>
<evidence type="ECO:0000313" key="2">
    <source>
        <dbReference type="Proteomes" id="UP000334923"/>
    </source>
</evidence>
<dbReference type="Gene3D" id="1.20.1220.20">
    <property type="entry name" value="Uncharcterised protein PF01724"/>
    <property type="match status" value="1"/>
</dbReference>
<dbReference type="Proteomes" id="UP000334923">
    <property type="component" value="Unassembled WGS sequence"/>
</dbReference>
<gene>
    <name evidence="1" type="ORF">MAMT_01963</name>
</gene>
<proteinExistence type="predicted"/>
<dbReference type="EMBL" id="CABFVA020000114">
    <property type="protein sequence ID" value="VVM07866.1"/>
    <property type="molecule type" value="Genomic_DNA"/>
</dbReference>
<reference evidence="1 2" key="1">
    <citation type="submission" date="2019-09" db="EMBL/GenBank/DDBJ databases">
        <authorList>
            <person name="Cremers G."/>
        </authorList>
    </citation>
    <scope>NUCLEOTIDE SEQUENCE [LARGE SCALE GENOMIC DNA]</scope>
    <source>
        <strain evidence="1">4A</strain>
    </source>
</reference>
<accession>A0A5E6MEG0</accession>